<proteinExistence type="predicted"/>
<organism evidence="2 3">
    <name type="scientific">Cellulomonas chitinilytica</name>
    <dbReference type="NCBI Taxonomy" id="398759"/>
    <lineage>
        <taxon>Bacteria</taxon>
        <taxon>Bacillati</taxon>
        <taxon>Actinomycetota</taxon>
        <taxon>Actinomycetes</taxon>
        <taxon>Micrococcales</taxon>
        <taxon>Cellulomonadaceae</taxon>
        <taxon>Cellulomonas</taxon>
    </lineage>
</organism>
<feature type="compositionally biased region" description="Low complexity" evidence="1">
    <location>
        <begin position="94"/>
        <end position="106"/>
    </location>
</feature>
<accession>A0A919U2S3</accession>
<dbReference type="EMBL" id="BONK01000008">
    <property type="protein sequence ID" value="GIG21757.1"/>
    <property type="molecule type" value="Genomic_DNA"/>
</dbReference>
<keyword evidence="3" id="KW-1185">Reference proteome</keyword>
<comment type="caution">
    <text evidence="2">The sequence shown here is derived from an EMBL/GenBank/DDBJ whole genome shotgun (WGS) entry which is preliminary data.</text>
</comment>
<evidence type="ECO:0000313" key="2">
    <source>
        <dbReference type="EMBL" id="GIG21757.1"/>
    </source>
</evidence>
<dbReference type="RefSeq" id="WP_203754698.1">
    <property type="nucleotide sequence ID" value="NZ_BONK01000008.1"/>
</dbReference>
<name>A0A919U2S3_9CELL</name>
<sequence>MNAEPEGAFDWAPWLEGYKPKQVQDWAGIESFVRDAASAYFAAKPSKTKSAALAVVRPIVDIAAFQHGRAKLTIRTVFTTVTLQQFDKERGRAARQAADAGPKAARTGTLGKREASSGTKHSHLVRIGRVVNPGGGWGPEPATHRRFVTQPYAPHEIAWLEDSVTRNEGLARVNGEALLVLGLGAGLAGRDALVRARDCQLSALGIEITVDGRHVPVLARYEGRLLNLLEHAEPDDILLGSQARNKNAVNAAAARVKIAEGGPALEPGRMRNTWILEHLAAGVDVKVLMRAAGLKTLTPISDLAAFLPDLPHNDAFAMLRRGGESR</sequence>
<evidence type="ECO:0000256" key="1">
    <source>
        <dbReference type="SAM" id="MobiDB-lite"/>
    </source>
</evidence>
<reference evidence="2" key="1">
    <citation type="submission" date="2021-01" db="EMBL/GenBank/DDBJ databases">
        <title>Whole genome shotgun sequence of Cellulomonas chitinilytica NBRC 110799.</title>
        <authorList>
            <person name="Komaki H."/>
            <person name="Tamura T."/>
        </authorList>
    </citation>
    <scope>NUCLEOTIDE SEQUENCE</scope>
    <source>
        <strain evidence="2">NBRC 110799</strain>
    </source>
</reference>
<dbReference type="AlphaFoldDB" id="A0A919U2S3"/>
<evidence type="ECO:0008006" key="4">
    <source>
        <dbReference type="Google" id="ProtNLM"/>
    </source>
</evidence>
<dbReference type="Proteomes" id="UP000632740">
    <property type="component" value="Unassembled WGS sequence"/>
</dbReference>
<gene>
    <name evidence="2" type="ORF">Cch01nite_24810</name>
</gene>
<protein>
    <recommendedName>
        <fullName evidence="4">Tyr recombinase domain-containing protein</fullName>
    </recommendedName>
</protein>
<feature type="region of interest" description="Disordered" evidence="1">
    <location>
        <begin position="92"/>
        <end position="120"/>
    </location>
</feature>
<evidence type="ECO:0000313" key="3">
    <source>
        <dbReference type="Proteomes" id="UP000632740"/>
    </source>
</evidence>